<gene>
    <name evidence="3" type="ORF">HERI1096_LOCUS22709</name>
</gene>
<evidence type="ECO:0000256" key="1">
    <source>
        <dbReference type="SAM" id="SignalP"/>
    </source>
</evidence>
<proteinExistence type="predicted"/>
<dbReference type="EMBL" id="HBHX01040905">
    <property type="protein sequence ID" value="CAE0122008.1"/>
    <property type="molecule type" value="Transcribed_RNA"/>
</dbReference>
<dbReference type="PROSITE" id="PS51354">
    <property type="entry name" value="GLUTAREDOXIN_2"/>
    <property type="match status" value="1"/>
</dbReference>
<dbReference type="InterPro" id="IPR002109">
    <property type="entry name" value="Glutaredoxin"/>
</dbReference>
<organism evidence="3">
    <name type="scientific">Haptolina ericina</name>
    <dbReference type="NCBI Taxonomy" id="156174"/>
    <lineage>
        <taxon>Eukaryota</taxon>
        <taxon>Haptista</taxon>
        <taxon>Haptophyta</taxon>
        <taxon>Prymnesiophyceae</taxon>
        <taxon>Prymnesiales</taxon>
        <taxon>Prymnesiaceae</taxon>
        <taxon>Haptolina</taxon>
    </lineage>
</organism>
<dbReference type="PANTHER" id="PTHR45694:SF18">
    <property type="entry name" value="GLUTAREDOXIN-1-RELATED"/>
    <property type="match status" value="1"/>
</dbReference>
<feature type="chain" id="PRO_5031001120" description="Glutaredoxin domain-containing protein" evidence="1">
    <location>
        <begin position="25"/>
        <end position="150"/>
    </location>
</feature>
<dbReference type="AlphaFoldDB" id="A0A7S3F1Y4"/>
<dbReference type="Gene3D" id="3.40.30.10">
    <property type="entry name" value="Glutaredoxin"/>
    <property type="match status" value="1"/>
</dbReference>
<accession>A0A7S3F1Y4</accession>
<feature type="domain" description="Glutaredoxin" evidence="2">
    <location>
        <begin position="62"/>
        <end position="123"/>
    </location>
</feature>
<dbReference type="PANTHER" id="PTHR45694">
    <property type="entry name" value="GLUTAREDOXIN 2"/>
    <property type="match status" value="1"/>
</dbReference>
<evidence type="ECO:0000259" key="2">
    <source>
        <dbReference type="Pfam" id="PF00462"/>
    </source>
</evidence>
<keyword evidence="1" id="KW-0732">Signal</keyword>
<name>A0A7S3F1Y4_9EUKA</name>
<reference evidence="3" key="1">
    <citation type="submission" date="2021-01" db="EMBL/GenBank/DDBJ databases">
        <authorList>
            <person name="Corre E."/>
            <person name="Pelletier E."/>
            <person name="Niang G."/>
            <person name="Scheremetjew M."/>
            <person name="Finn R."/>
            <person name="Kale V."/>
            <person name="Holt S."/>
            <person name="Cochrane G."/>
            <person name="Meng A."/>
            <person name="Brown T."/>
            <person name="Cohen L."/>
        </authorList>
    </citation>
    <scope>NUCLEOTIDE SEQUENCE</scope>
    <source>
        <strain evidence="3">CCMP281</strain>
    </source>
</reference>
<feature type="signal peptide" evidence="1">
    <location>
        <begin position="1"/>
        <end position="24"/>
    </location>
</feature>
<dbReference type="Pfam" id="PF00462">
    <property type="entry name" value="Glutaredoxin"/>
    <property type="match status" value="1"/>
</dbReference>
<dbReference type="GO" id="GO:0034599">
    <property type="term" value="P:cellular response to oxidative stress"/>
    <property type="evidence" value="ECO:0007669"/>
    <property type="project" value="TreeGrafter"/>
</dbReference>
<dbReference type="SUPFAM" id="SSF52833">
    <property type="entry name" value="Thioredoxin-like"/>
    <property type="match status" value="1"/>
</dbReference>
<evidence type="ECO:0000313" key="3">
    <source>
        <dbReference type="EMBL" id="CAE0122008.1"/>
    </source>
</evidence>
<dbReference type="GO" id="GO:0005737">
    <property type="term" value="C:cytoplasm"/>
    <property type="evidence" value="ECO:0007669"/>
    <property type="project" value="TreeGrafter"/>
</dbReference>
<dbReference type="GO" id="GO:0015038">
    <property type="term" value="F:glutathione disulfide oxidoreductase activity"/>
    <property type="evidence" value="ECO:0007669"/>
    <property type="project" value="TreeGrafter"/>
</dbReference>
<protein>
    <recommendedName>
        <fullName evidence="2">Glutaredoxin domain-containing protein</fullName>
    </recommendedName>
</protein>
<sequence>MAPFPVHHRACSMGFLMLIAQAHAQVSIEMPKSSMAHRRPSTSKALSPASLRVADVINANAVVIFSQSCEASARTKGYFEDLGVPYLALEVDARADSVELKRALAEVTGSKTVPSVFVHGQHVGGSTETGRAYRTGELEHWISSDFTGAT</sequence>
<dbReference type="InterPro" id="IPR036249">
    <property type="entry name" value="Thioredoxin-like_sf"/>
</dbReference>